<proteinExistence type="inferred from homology"/>
<dbReference type="EC" id="5.3.2.2" evidence="5"/>
<evidence type="ECO:0000259" key="6">
    <source>
        <dbReference type="Pfam" id="PF01557"/>
    </source>
</evidence>
<comment type="catalytic activity">
    <reaction evidence="4">
        <text>oxaloacetate = enol-oxaloacetate</text>
        <dbReference type="Rhea" id="RHEA:16021"/>
        <dbReference type="ChEBI" id="CHEBI:16452"/>
        <dbReference type="ChEBI" id="CHEBI:17479"/>
        <dbReference type="EC" id="5.3.2.2"/>
    </reaction>
    <physiologicalReaction direction="right-to-left" evidence="4">
        <dbReference type="Rhea" id="RHEA:16023"/>
    </physiologicalReaction>
</comment>
<evidence type="ECO:0000256" key="3">
    <source>
        <dbReference type="ARBA" id="ARBA00042340"/>
    </source>
</evidence>
<dbReference type="PANTHER" id="PTHR11820">
    <property type="entry name" value="ACYLPYRUVASE"/>
    <property type="match status" value="1"/>
</dbReference>
<reference evidence="7 8" key="1">
    <citation type="submission" date="2019-01" db="EMBL/GenBank/DDBJ databases">
        <authorList>
            <person name="Sayadi A."/>
        </authorList>
    </citation>
    <scope>NUCLEOTIDE SEQUENCE [LARGE SCALE GENOMIC DNA]</scope>
</reference>
<evidence type="ECO:0000313" key="7">
    <source>
        <dbReference type="EMBL" id="VEN57458.1"/>
    </source>
</evidence>
<accession>A0A653DBU3</accession>
<comment type="similarity">
    <text evidence="1">Belongs to the FAH family.</text>
</comment>
<dbReference type="Gene3D" id="3.90.850.10">
    <property type="entry name" value="Fumarylacetoacetase-like, C-terminal domain"/>
    <property type="match status" value="1"/>
</dbReference>
<dbReference type="GO" id="GO:0046872">
    <property type="term" value="F:metal ion binding"/>
    <property type="evidence" value="ECO:0007669"/>
    <property type="project" value="UniProtKB-KW"/>
</dbReference>
<dbReference type="GO" id="GO:0018773">
    <property type="term" value="F:acetylpyruvate hydrolase activity"/>
    <property type="evidence" value="ECO:0007669"/>
    <property type="project" value="TreeGrafter"/>
</dbReference>
<dbReference type="Proteomes" id="UP000410492">
    <property type="component" value="Unassembled WGS sequence"/>
</dbReference>
<evidence type="ECO:0000313" key="8">
    <source>
        <dbReference type="Proteomes" id="UP000410492"/>
    </source>
</evidence>
<dbReference type="GO" id="GO:0050163">
    <property type="term" value="F:oxaloacetate tautomerase activity"/>
    <property type="evidence" value="ECO:0007669"/>
    <property type="project" value="UniProtKB-EC"/>
</dbReference>
<evidence type="ECO:0000256" key="2">
    <source>
        <dbReference type="ARBA" id="ARBA00022723"/>
    </source>
</evidence>
<dbReference type="Pfam" id="PF01557">
    <property type="entry name" value="FAA_hydrolase"/>
    <property type="match status" value="1"/>
</dbReference>
<dbReference type="SUPFAM" id="SSF56529">
    <property type="entry name" value="FAH"/>
    <property type="match status" value="1"/>
</dbReference>
<evidence type="ECO:0000256" key="5">
    <source>
        <dbReference type="ARBA" id="ARBA00044973"/>
    </source>
</evidence>
<evidence type="ECO:0000256" key="1">
    <source>
        <dbReference type="ARBA" id="ARBA00010211"/>
    </source>
</evidence>
<feature type="domain" description="Fumarylacetoacetase-like C-terminal" evidence="6">
    <location>
        <begin position="13"/>
        <end position="212"/>
    </location>
</feature>
<name>A0A653DBU3_CALMS</name>
<organism evidence="7 8">
    <name type="scientific">Callosobruchus maculatus</name>
    <name type="common">Southern cowpea weevil</name>
    <name type="synonym">Pulse bruchid</name>
    <dbReference type="NCBI Taxonomy" id="64391"/>
    <lineage>
        <taxon>Eukaryota</taxon>
        <taxon>Metazoa</taxon>
        <taxon>Ecdysozoa</taxon>
        <taxon>Arthropoda</taxon>
        <taxon>Hexapoda</taxon>
        <taxon>Insecta</taxon>
        <taxon>Pterygota</taxon>
        <taxon>Neoptera</taxon>
        <taxon>Endopterygota</taxon>
        <taxon>Coleoptera</taxon>
        <taxon>Polyphaga</taxon>
        <taxon>Cucujiformia</taxon>
        <taxon>Chrysomeloidea</taxon>
        <taxon>Chrysomelidae</taxon>
        <taxon>Bruchinae</taxon>
        <taxon>Bruchini</taxon>
        <taxon>Callosobruchus</taxon>
    </lineage>
</organism>
<dbReference type="AlphaFoldDB" id="A0A653DBU3"/>
<protein>
    <recommendedName>
        <fullName evidence="5">oxaloacetate tautomerase</fullName>
        <ecNumber evidence="5">5.3.2.2</ecNumber>
    </recommendedName>
    <alternativeName>
        <fullName evidence="3">Fumarylacetoacetate hydrolase domain-containing protein 1</fullName>
    </alternativeName>
</protein>
<dbReference type="PANTHER" id="PTHR11820:SF7">
    <property type="entry name" value="ACYLPYRUVASE FAHD1, MITOCHONDRIAL"/>
    <property type="match status" value="1"/>
</dbReference>
<sequence>MPNLQLFAKTGKKIIGVAANYRTLLKVLKRDVPKEPGIFIKPSTSYVTEGERILIPRDFSVNEEVELGVIIGKKAKHVSREEAMNFVGGYCVALDMTATCRMQEARSTGGSWTLGKGFDTATPVGKLIPTSDIPNPHDLTLWCSVNGTKRQEGSTSDMVFDIPTLISFISKFMTLEENDLILTGSPPGMGPVHKGDIIEAGIRGLTQIQFNVDKEQ</sequence>
<evidence type="ECO:0000256" key="4">
    <source>
        <dbReference type="ARBA" id="ARBA00044911"/>
    </source>
</evidence>
<keyword evidence="2" id="KW-0479">Metal-binding</keyword>
<dbReference type="GO" id="GO:0005739">
    <property type="term" value="C:mitochondrion"/>
    <property type="evidence" value="ECO:0007669"/>
    <property type="project" value="TreeGrafter"/>
</dbReference>
<gene>
    <name evidence="7" type="ORF">CALMAC_LOCUS16080</name>
</gene>
<dbReference type="InterPro" id="IPR036663">
    <property type="entry name" value="Fumarylacetoacetase_C_sf"/>
</dbReference>
<keyword evidence="8" id="KW-1185">Reference proteome</keyword>
<dbReference type="InterPro" id="IPR011234">
    <property type="entry name" value="Fumarylacetoacetase-like_C"/>
</dbReference>
<dbReference type="EMBL" id="CAACVG010011167">
    <property type="protein sequence ID" value="VEN57458.1"/>
    <property type="molecule type" value="Genomic_DNA"/>
</dbReference>
<dbReference type="OrthoDB" id="411064at2759"/>